<dbReference type="Proteomes" id="UP000886523">
    <property type="component" value="Unassembled WGS sequence"/>
</dbReference>
<dbReference type="EMBL" id="MU129012">
    <property type="protein sequence ID" value="KAF9510676.1"/>
    <property type="molecule type" value="Genomic_DNA"/>
</dbReference>
<feature type="transmembrane region" description="Helical" evidence="1">
    <location>
        <begin position="133"/>
        <end position="153"/>
    </location>
</feature>
<accession>A0A9P6ATQ8</accession>
<evidence type="ECO:0000313" key="2">
    <source>
        <dbReference type="EMBL" id="KAF9510676.1"/>
    </source>
</evidence>
<organism evidence="2 3">
    <name type="scientific">Hydnum rufescens UP504</name>
    <dbReference type="NCBI Taxonomy" id="1448309"/>
    <lineage>
        <taxon>Eukaryota</taxon>
        <taxon>Fungi</taxon>
        <taxon>Dikarya</taxon>
        <taxon>Basidiomycota</taxon>
        <taxon>Agaricomycotina</taxon>
        <taxon>Agaricomycetes</taxon>
        <taxon>Cantharellales</taxon>
        <taxon>Hydnaceae</taxon>
        <taxon>Hydnum</taxon>
    </lineage>
</organism>
<keyword evidence="1" id="KW-1133">Transmembrane helix</keyword>
<evidence type="ECO:0000313" key="3">
    <source>
        <dbReference type="Proteomes" id="UP000886523"/>
    </source>
</evidence>
<dbReference type="AlphaFoldDB" id="A0A9P6ATQ8"/>
<proteinExistence type="predicted"/>
<gene>
    <name evidence="2" type="ORF">BS47DRAFT_50266</name>
</gene>
<keyword evidence="1" id="KW-0812">Transmembrane</keyword>
<reference evidence="2" key="1">
    <citation type="journal article" date="2020" name="Nat. Commun.">
        <title>Large-scale genome sequencing of mycorrhizal fungi provides insights into the early evolution of symbiotic traits.</title>
        <authorList>
            <person name="Miyauchi S."/>
            <person name="Kiss E."/>
            <person name="Kuo A."/>
            <person name="Drula E."/>
            <person name="Kohler A."/>
            <person name="Sanchez-Garcia M."/>
            <person name="Morin E."/>
            <person name="Andreopoulos B."/>
            <person name="Barry K.W."/>
            <person name="Bonito G."/>
            <person name="Buee M."/>
            <person name="Carver A."/>
            <person name="Chen C."/>
            <person name="Cichocki N."/>
            <person name="Clum A."/>
            <person name="Culley D."/>
            <person name="Crous P.W."/>
            <person name="Fauchery L."/>
            <person name="Girlanda M."/>
            <person name="Hayes R.D."/>
            <person name="Keri Z."/>
            <person name="LaButti K."/>
            <person name="Lipzen A."/>
            <person name="Lombard V."/>
            <person name="Magnuson J."/>
            <person name="Maillard F."/>
            <person name="Murat C."/>
            <person name="Nolan M."/>
            <person name="Ohm R.A."/>
            <person name="Pangilinan J."/>
            <person name="Pereira M.F."/>
            <person name="Perotto S."/>
            <person name="Peter M."/>
            <person name="Pfister S."/>
            <person name="Riley R."/>
            <person name="Sitrit Y."/>
            <person name="Stielow J.B."/>
            <person name="Szollosi G."/>
            <person name="Zifcakova L."/>
            <person name="Stursova M."/>
            <person name="Spatafora J.W."/>
            <person name="Tedersoo L."/>
            <person name="Vaario L.M."/>
            <person name="Yamada A."/>
            <person name="Yan M."/>
            <person name="Wang P."/>
            <person name="Xu J."/>
            <person name="Bruns T."/>
            <person name="Baldrian P."/>
            <person name="Vilgalys R."/>
            <person name="Dunand C."/>
            <person name="Henrissat B."/>
            <person name="Grigoriev I.V."/>
            <person name="Hibbett D."/>
            <person name="Nagy L.G."/>
            <person name="Martin F.M."/>
        </authorList>
    </citation>
    <scope>NUCLEOTIDE SEQUENCE</scope>
    <source>
        <strain evidence="2">UP504</strain>
    </source>
</reference>
<sequence>MRAIVYLLQTEQGCTGYQVSIMQWNNARCSQLRPLHGGYTSTLALVHEKKDGPTYPGVENRLFDYFNPEKIMVICHHGPCDVVFDGRPQDSSCLMVNHLDLPDSIASVVALVQIPMRPSIPLPNRFLRRSTPFYTCILFLACLVLFNTALLTLRETHFFEKHLLTCARLVPSLR</sequence>
<protein>
    <submittedName>
        <fullName evidence="2">Uncharacterized protein</fullName>
    </submittedName>
</protein>
<comment type="caution">
    <text evidence="2">The sequence shown here is derived from an EMBL/GenBank/DDBJ whole genome shotgun (WGS) entry which is preliminary data.</text>
</comment>
<name>A0A9P6ATQ8_9AGAM</name>
<evidence type="ECO:0000256" key="1">
    <source>
        <dbReference type="SAM" id="Phobius"/>
    </source>
</evidence>
<keyword evidence="1" id="KW-0472">Membrane</keyword>
<keyword evidence="3" id="KW-1185">Reference proteome</keyword>